<gene>
    <name evidence="10" type="ORF">SAMN04488047_10547</name>
</gene>
<evidence type="ECO:0000256" key="4">
    <source>
        <dbReference type="ARBA" id="ARBA00022679"/>
    </source>
</evidence>
<evidence type="ECO:0000256" key="3">
    <source>
        <dbReference type="ARBA" id="ARBA00022553"/>
    </source>
</evidence>
<evidence type="ECO:0000256" key="5">
    <source>
        <dbReference type="ARBA" id="ARBA00022741"/>
    </source>
</evidence>
<dbReference type="Proteomes" id="UP000199356">
    <property type="component" value="Unassembled WGS sequence"/>
</dbReference>
<keyword evidence="8" id="KW-0812">Transmembrane</keyword>
<dbReference type="OrthoDB" id="9767435at2"/>
<dbReference type="CDD" id="cd12914">
    <property type="entry name" value="PDC1_DGC_like"/>
    <property type="match status" value="1"/>
</dbReference>
<dbReference type="InterPro" id="IPR011495">
    <property type="entry name" value="Sig_transdc_His_kin_sub2_dim/P"/>
</dbReference>
<dbReference type="Pfam" id="PF07568">
    <property type="entry name" value="HisKA_2"/>
    <property type="match status" value="1"/>
</dbReference>
<evidence type="ECO:0000259" key="9">
    <source>
        <dbReference type="Pfam" id="PF07568"/>
    </source>
</evidence>
<dbReference type="AlphaFoldDB" id="A0A1I5PD70"/>
<sequence length="575" mass="62698">MASGQRGLGWFDRLGVRLVLMLGVALLPLGLIAISQTYRMIEEVNARTRSALIGETLDAAASERQLIAGTLTTARALATLSGTLTEDLELCSQMMRALVSETPAVAFAGVAAMDGEVICGSQGVGETLAGTEGFERFAETGSEYVNSVAKGRITGLPVVVVREPILENGEVVGFLAISVLHSALDVEATLFSRSPPRDILTFNARGEVLTSDVGLDTATERLPANRALELLATPEPKFFRGTDASGEERIYTVAPLLHDSAYIMAVWPPERPGIALANASTAIAFPLLMWLASLGVAYFAVHTLVIRYIRDLRRRIRAFSSTRRLMSEPNFRGMPSEMREVTEAFLSMTEQIVRDEADLQNSLHEKDVLLKEVYHRVKNNLQLIASITNMQIRKSKSPETRFILRRLQDRVMGLAAIHRSLYQATALSEVSADRLLKDIADHLSVSVISSRSDIQFDVELEPVTLYPDQAVPLALLLTEAMTNAMKYIGRPDDGGPWIKLQFRRLTDGVVELRVSNSTGTPLKDAHNESTGLGGQLMAAFTMQLGATLQSDTSDGAYVVSARFQPSDFSQAEDAA</sequence>
<reference evidence="10 11" key="1">
    <citation type="submission" date="2016-10" db="EMBL/GenBank/DDBJ databases">
        <authorList>
            <person name="de Groot N.N."/>
        </authorList>
    </citation>
    <scope>NUCLEOTIDE SEQUENCE [LARGE SCALE GENOMIC DNA]</scope>
    <source>
        <strain evidence="10 11">DSM 19547</strain>
    </source>
</reference>
<dbReference type="EC" id="2.7.13.3" evidence="2"/>
<feature type="transmembrane region" description="Helical" evidence="8">
    <location>
        <begin position="287"/>
        <end position="309"/>
    </location>
</feature>
<keyword evidence="3" id="KW-0597">Phosphoprotein</keyword>
<evidence type="ECO:0000313" key="11">
    <source>
        <dbReference type="Proteomes" id="UP000199356"/>
    </source>
</evidence>
<evidence type="ECO:0000256" key="1">
    <source>
        <dbReference type="ARBA" id="ARBA00000085"/>
    </source>
</evidence>
<dbReference type="PANTHER" id="PTHR41523:SF8">
    <property type="entry name" value="ETHYLENE RESPONSE SENSOR PROTEIN"/>
    <property type="match status" value="1"/>
</dbReference>
<proteinExistence type="predicted"/>
<keyword evidence="8" id="KW-0472">Membrane</keyword>
<protein>
    <recommendedName>
        <fullName evidence="2">histidine kinase</fullName>
        <ecNumber evidence="2">2.7.13.3</ecNumber>
    </recommendedName>
</protein>
<accession>A0A1I5PD70</accession>
<evidence type="ECO:0000256" key="6">
    <source>
        <dbReference type="ARBA" id="ARBA00022777"/>
    </source>
</evidence>
<evidence type="ECO:0000313" key="10">
    <source>
        <dbReference type="EMBL" id="SFP32005.1"/>
    </source>
</evidence>
<dbReference type="STRING" id="441119.SAMN04488047_10547"/>
<comment type="catalytic activity">
    <reaction evidence="1">
        <text>ATP + protein L-histidine = ADP + protein N-phospho-L-histidine.</text>
        <dbReference type="EC" id="2.7.13.3"/>
    </reaction>
</comment>
<keyword evidence="11" id="KW-1185">Reference proteome</keyword>
<dbReference type="EMBL" id="FOXA01000005">
    <property type="protein sequence ID" value="SFP32005.1"/>
    <property type="molecule type" value="Genomic_DNA"/>
</dbReference>
<evidence type="ECO:0000256" key="7">
    <source>
        <dbReference type="ARBA" id="ARBA00022840"/>
    </source>
</evidence>
<dbReference type="PANTHER" id="PTHR41523">
    <property type="entry name" value="TWO-COMPONENT SYSTEM SENSOR PROTEIN"/>
    <property type="match status" value="1"/>
</dbReference>
<dbReference type="Gene3D" id="3.30.450.20">
    <property type="entry name" value="PAS domain"/>
    <property type="match status" value="2"/>
</dbReference>
<dbReference type="GO" id="GO:0004673">
    <property type="term" value="F:protein histidine kinase activity"/>
    <property type="evidence" value="ECO:0007669"/>
    <property type="project" value="UniProtKB-EC"/>
</dbReference>
<evidence type="ECO:0000256" key="2">
    <source>
        <dbReference type="ARBA" id="ARBA00012438"/>
    </source>
</evidence>
<dbReference type="RefSeq" id="WP_093420180.1">
    <property type="nucleotide sequence ID" value="NZ_FOXA01000005.1"/>
</dbReference>
<evidence type="ECO:0000256" key="8">
    <source>
        <dbReference type="SAM" id="Phobius"/>
    </source>
</evidence>
<dbReference type="SUPFAM" id="SSF55874">
    <property type="entry name" value="ATPase domain of HSP90 chaperone/DNA topoisomerase II/histidine kinase"/>
    <property type="match status" value="1"/>
</dbReference>
<dbReference type="Gene3D" id="3.30.565.10">
    <property type="entry name" value="Histidine kinase-like ATPase, C-terminal domain"/>
    <property type="match status" value="1"/>
</dbReference>
<dbReference type="InterPro" id="IPR036890">
    <property type="entry name" value="HATPase_C_sf"/>
</dbReference>
<keyword evidence="7" id="KW-0067">ATP-binding</keyword>
<keyword evidence="8" id="KW-1133">Transmembrane helix</keyword>
<keyword evidence="4" id="KW-0808">Transferase</keyword>
<keyword evidence="6 10" id="KW-0418">Kinase</keyword>
<organism evidence="10 11">
    <name type="scientific">Tranquillimonas alkanivorans</name>
    <dbReference type="NCBI Taxonomy" id="441119"/>
    <lineage>
        <taxon>Bacteria</taxon>
        <taxon>Pseudomonadati</taxon>
        <taxon>Pseudomonadota</taxon>
        <taxon>Alphaproteobacteria</taxon>
        <taxon>Rhodobacterales</taxon>
        <taxon>Roseobacteraceae</taxon>
        <taxon>Tranquillimonas</taxon>
    </lineage>
</organism>
<dbReference type="GO" id="GO:0005524">
    <property type="term" value="F:ATP binding"/>
    <property type="evidence" value="ECO:0007669"/>
    <property type="project" value="UniProtKB-KW"/>
</dbReference>
<keyword evidence="5" id="KW-0547">Nucleotide-binding</keyword>
<feature type="domain" description="Signal transduction histidine kinase subgroup 2 dimerisation and phosphoacceptor" evidence="9">
    <location>
        <begin position="372"/>
        <end position="444"/>
    </location>
</feature>
<name>A0A1I5PD70_9RHOB</name>
<feature type="transmembrane region" description="Helical" evidence="8">
    <location>
        <begin position="14"/>
        <end position="34"/>
    </location>
</feature>